<dbReference type="PANTHER" id="PTHR42923:SF17">
    <property type="entry name" value="AMINE OXIDASE DOMAIN-CONTAINING PROTEIN"/>
    <property type="match status" value="1"/>
</dbReference>
<feature type="domain" description="Amine oxidase" evidence="2">
    <location>
        <begin position="12"/>
        <end position="286"/>
    </location>
</feature>
<dbReference type="AlphaFoldDB" id="A0A9R1RU74"/>
<accession>A0A9R1RU74</accession>
<dbReference type="Pfam" id="PF01593">
    <property type="entry name" value="Amino_oxidase"/>
    <property type="match status" value="1"/>
</dbReference>
<dbReference type="Gene3D" id="3.50.50.60">
    <property type="entry name" value="FAD/NAD(P)-binding domain"/>
    <property type="match status" value="1"/>
</dbReference>
<evidence type="ECO:0000313" key="3">
    <source>
        <dbReference type="EMBL" id="VAH53964.1"/>
    </source>
</evidence>
<name>A0A9R1RU74_TRITD</name>
<keyword evidence="4" id="KW-1185">Reference proteome</keyword>
<keyword evidence="1" id="KW-0732">Signal</keyword>
<reference evidence="3 4" key="1">
    <citation type="submission" date="2017-09" db="EMBL/GenBank/DDBJ databases">
        <authorList>
            <consortium name="International Durum Wheat Genome Sequencing Consortium (IDWGSC)"/>
            <person name="Milanesi L."/>
        </authorList>
    </citation>
    <scope>NUCLEOTIDE SEQUENCE [LARGE SCALE GENOMIC DNA]</scope>
    <source>
        <strain evidence="4">cv. Svevo</strain>
    </source>
</reference>
<organism evidence="3 4">
    <name type="scientific">Triticum turgidum subsp. durum</name>
    <name type="common">Durum wheat</name>
    <name type="synonym">Triticum durum</name>
    <dbReference type="NCBI Taxonomy" id="4567"/>
    <lineage>
        <taxon>Eukaryota</taxon>
        <taxon>Viridiplantae</taxon>
        <taxon>Streptophyta</taxon>
        <taxon>Embryophyta</taxon>
        <taxon>Tracheophyta</taxon>
        <taxon>Spermatophyta</taxon>
        <taxon>Magnoliopsida</taxon>
        <taxon>Liliopsida</taxon>
        <taxon>Poales</taxon>
        <taxon>Poaceae</taxon>
        <taxon>BOP clade</taxon>
        <taxon>Pooideae</taxon>
        <taxon>Triticodae</taxon>
        <taxon>Triticeae</taxon>
        <taxon>Triticinae</taxon>
        <taxon>Triticum</taxon>
    </lineage>
</organism>
<dbReference type="InterPro" id="IPR050464">
    <property type="entry name" value="Zeta_carotene_desat/Oxidored"/>
</dbReference>
<feature type="signal peptide" evidence="1">
    <location>
        <begin position="1"/>
        <end position="17"/>
    </location>
</feature>
<dbReference type="InterPro" id="IPR036188">
    <property type="entry name" value="FAD/NAD-bd_sf"/>
</dbReference>
<dbReference type="PANTHER" id="PTHR42923">
    <property type="entry name" value="PROTOPORPHYRINOGEN OXIDASE"/>
    <property type="match status" value="1"/>
</dbReference>
<dbReference type="SUPFAM" id="SSF51905">
    <property type="entry name" value="FAD/NAD(P)-binding domain"/>
    <property type="match status" value="1"/>
</dbReference>
<gene>
    <name evidence="3" type="ORF">TRITD_2Bv1G250800</name>
</gene>
<proteinExistence type="predicted"/>
<feature type="chain" id="PRO_5040352784" description="Amine oxidase domain-containing protein" evidence="1">
    <location>
        <begin position="18"/>
        <end position="361"/>
    </location>
</feature>
<evidence type="ECO:0000259" key="2">
    <source>
        <dbReference type="Pfam" id="PF01593"/>
    </source>
</evidence>
<dbReference type="InterPro" id="IPR002937">
    <property type="entry name" value="Amino_oxidase"/>
</dbReference>
<dbReference type="Gramene" id="TRITD2Bv1G250800.19">
    <property type="protein sequence ID" value="TRITD2Bv1G250800.19"/>
    <property type="gene ID" value="TRITD2Bv1G250800"/>
</dbReference>
<dbReference type="EMBL" id="LT934114">
    <property type="protein sequence ID" value="VAH53964.1"/>
    <property type="molecule type" value="Genomic_DNA"/>
</dbReference>
<protein>
    <recommendedName>
        <fullName evidence="2">Amine oxidase domain-containing protein</fullName>
    </recommendedName>
</protein>
<dbReference type="GO" id="GO:0050660">
    <property type="term" value="F:flavin adenine dinucleotide binding"/>
    <property type="evidence" value="ECO:0007669"/>
    <property type="project" value="UniProtKB-ARBA"/>
</dbReference>
<dbReference type="Proteomes" id="UP000324705">
    <property type="component" value="Chromosome 2B"/>
</dbReference>
<evidence type="ECO:0000313" key="4">
    <source>
        <dbReference type="Proteomes" id="UP000324705"/>
    </source>
</evidence>
<dbReference type="GO" id="GO:0016491">
    <property type="term" value="F:oxidoreductase activity"/>
    <property type="evidence" value="ECO:0007669"/>
    <property type="project" value="InterPro"/>
</dbReference>
<sequence>MMRVAVVGGGVCGLAAAHELLAASGGDGVRVTLYEEEDRLGGRASTVAVDDGAGRVHLDLGFLIFNQVTYSHMMEWLEGLGVEMERSDMSFSVSTQSDGGSRGSEWGNGNGISSLLAQKANILKTSFWRMVREILKFKNDALTYLEFHEHNPDVDCNETLGQFIQSHGYSLFFQEAYLIPVCAGLWPSSFQGVLSLSAFFVISFFRNHDLLQLFRYPQLPTVKVLLQSVVDKVKGELESMGCRIKTSCRVKSVSSFDGAGHRVLENDGSEETYDSVILGVHAPNALKVLGAEATHYELKILGACQYVQRDIYLHCDQNLMPRNSSAWSAWNFLGTTSRVFSVTYWLNHIQVDSLASRTGFV</sequence>
<evidence type="ECO:0000256" key="1">
    <source>
        <dbReference type="SAM" id="SignalP"/>
    </source>
</evidence>